<accession>A0ACB8H6K9</accession>
<dbReference type="Proteomes" id="UP000664032">
    <property type="component" value="Unassembled WGS sequence"/>
</dbReference>
<dbReference type="EMBL" id="JAFIQS020000004">
    <property type="protein sequence ID" value="KAH9483359.1"/>
    <property type="molecule type" value="Genomic_DNA"/>
</dbReference>
<keyword evidence="2" id="KW-1185">Reference proteome</keyword>
<proteinExistence type="predicted"/>
<comment type="caution">
    <text evidence="1">The sequence shown here is derived from an EMBL/GenBank/DDBJ whole genome shotgun (WGS) entry which is preliminary data.</text>
</comment>
<gene>
    <name evidence="1" type="ORF">JR316_0005465</name>
</gene>
<evidence type="ECO:0000313" key="1">
    <source>
        <dbReference type="EMBL" id="KAH9483359.1"/>
    </source>
</evidence>
<name>A0ACB8H6K9_PSICU</name>
<evidence type="ECO:0000313" key="2">
    <source>
        <dbReference type="Proteomes" id="UP000664032"/>
    </source>
</evidence>
<sequence>MWCSMPALLMAYAALVVANKAASDVIDLTPATFESIVQEEPLLLVAFVAPSMSYHCVRLAPHYEQAATALKERGIKVAKVDCVREADFCQSEGIQVYPVLKVYRHGEATTYTGPRKSYHIVDYMIHQHYRTVFDVTAENHDAFTKSDKVVVIAYLSSTTDDLALEFREASFALRNDYLFGMATDKAAIEAASVTAPSIVVYRSFDEPRLEYPYPIYSLSMNDLVEWVSGLAIPVFANDDGSDYAVFLRSGKPLAILFVGPSPTADKEAQISGIAPIAAKYKSKMNFVWSDASIFGSHPDVHYPVFVIHNVGRQSKYPLAPQKVQGVTPERAIELVERYLGGKRGRPLKDQPVPDLQEEPVLTVFDNFSLAKINSDYSKDIFIHFYNIRSRESMLLEPIWDNLGKKYAAIKDRIVIARMDSLEHGLPLFTPFRMTTLPTLMFRSAGTHGFIEYDSTNYAFENLVSFVEMHAKNPLDLPEVSDSQDAQAPFSVGS</sequence>
<reference evidence="1" key="1">
    <citation type="submission" date="2021-10" db="EMBL/GenBank/DDBJ databases">
        <title>Psilocybe cubensis genome.</title>
        <authorList>
            <person name="Mckernan K.J."/>
            <person name="Crawford S."/>
            <person name="Trippe A."/>
            <person name="Kane L.T."/>
            <person name="Mclaughlin S."/>
        </authorList>
    </citation>
    <scope>NUCLEOTIDE SEQUENCE</scope>
    <source>
        <strain evidence="1">MGC-MH-2018</strain>
    </source>
</reference>
<organism evidence="1 2">
    <name type="scientific">Psilocybe cubensis</name>
    <name type="common">Psychedelic mushroom</name>
    <name type="synonym">Stropharia cubensis</name>
    <dbReference type="NCBI Taxonomy" id="181762"/>
    <lineage>
        <taxon>Eukaryota</taxon>
        <taxon>Fungi</taxon>
        <taxon>Dikarya</taxon>
        <taxon>Basidiomycota</taxon>
        <taxon>Agaricomycotina</taxon>
        <taxon>Agaricomycetes</taxon>
        <taxon>Agaricomycetidae</taxon>
        <taxon>Agaricales</taxon>
        <taxon>Agaricineae</taxon>
        <taxon>Strophariaceae</taxon>
        <taxon>Psilocybe</taxon>
    </lineage>
</organism>
<protein>
    <submittedName>
        <fullName evidence="1">Protein disulfide-isomerase</fullName>
    </submittedName>
</protein>